<dbReference type="Proteomes" id="UP001596108">
    <property type="component" value="Unassembled WGS sequence"/>
</dbReference>
<dbReference type="PANTHER" id="PTHR43031:SF17">
    <property type="entry name" value="SULFURTRANSFERASE YTWF-RELATED"/>
    <property type="match status" value="1"/>
</dbReference>
<dbReference type="InterPro" id="IPR050229">
    <property type="entry name" value="GlpE_sulfurtransferase"/>
</dbReference>
<dbReference type="InterPro" id="IPR001763">
    <property type="entry name" value="Rhodanese-like_dom"/>
</dbReference>
<dbReference type="RefSeq" id="WP_378114258.1">
    <property type="nucleotide sequence ID" value="NZ_JBHSNC010000057.1"/>
</dbReference>
<accession>A0ABW0R644</accession>
<evidence type="ECO:0000313" key="2">
    <source>
        <dbReference type="EMBL" id="MFC5532290.1"/>
    </source>
</evidence>
<dbReference type="Pfam" id="PF00581">
    <property type="entry name" value="Rhodanese"/>
    <property type="match status" value="1"/>
</dbReference>
<dbReference type="SUPFAM" id="SSF52821">
    <property type="entry name" value="Rhodanese/Cell cycle control phosphatase"/>
    <property type="match status" value="1"/>
</dbReference>
<feature type="domain" description="Rhodanese" evidence="1">
    <location>
        <begin position="18"/>
        <end position="99"/>
    </location>
</feature>
<organism evidence="2 3">
    <name type="scientific">Cohnella yongneupensis</name>
    <dbReference type="NCBI Taxonomy" id="425006"/>
    <lineage>
        <taxon>Bacteria</taxon>
        <taxon>Bacillati</taxon>
        <taxon>Bacillota</taxon>
        <taxon>Bacilli</taxon>
        <taxon>Bacillales</taxon>
        <taxon>Paenibacillaceae</taxon>
        <taxon>Cohnella</taxon>
    </lineage>
</organism>
<keyword evidence="3" id="KW-1185">Reference proteome</keyword>
<reference evidence="3" key="1">
    <citation type="journal article" date="2019" name="Int. J. Syst. Evol. Microbiol.">
        <title>The Global Catalogue of Microorganisms (GCM) 10K type strain sequencing project: providing services to taxonomists for standard genome sequencing and annotation.</title>
        <authorList>
            <consortium name="The Broad Institute Genomics Platform"/>
            <consortium name="The Broad Institute Genome Sequencing Center for Infectious Disease"/>
            <person name="Wu L."/>
            <person name="Ma J."/>
        </authorList>
    </citation>
    <scope>NUCLEOTIDE SEQUENCE [LARGE SCALE GENOMIC DNA]</scope>
    <source>
        <strain evidence="3">CGMCC 1.18578</strain>
    </source>
</reference>
<dbReference type="Gene3D" id="3.40.250.10">
    <property type="entry name" value="Rhodanese-like domain"/>
    <property type="match status" value="1"/>
</dbReference>
<dbReference type="CDD" id="cd00158">
    <property type="entry name" value="RHOD"/>
    <property type="match status" value="1"/>
</dbReference>
<dbReference type="EMBL" id="JBHSNC010000057">
    <property type="protein sequence ID" value="MFC5532290.1"/>
    <property type="molecule type" value="Genomic_DNA"/>
</dbReference>
<dbReference type="SMART" id="SM00450">
    <property type="entry name" value="RHOD"/>
    <property type="match status" value="1"/>
</dbReference>
<proteinExistence type="predicted"/>
<comment type="caution">
    <text evidence="2">The sequence shown here is derived from an EMBL/GenBank/DDBJ whole genome shotgun (WGS) entry which is preliminary data.</text>
</comment>
<gene>
    <name evidence="2" type="ORF">ACFPQ4_22985</name>
</gene>
<dbReference type="PANTHER" id="PTHR43031">
    <property type="entry name" value="FAD-DEPENDENT OXIDOREDUCTASE"/>
    <property type="match status" value="1"/>
</dbReference>
<dbReference type="PROSITE" id="PS50206">
    <property type="entry name" value="RHODANESE_3"/>
    <property type="match status" value="1"/>
</dbReference>
<name>A0ABW0R644_9BACL</name>
<sequence>MNPTATITVEQLKERLDAGETLHLIDVREHEEVAHGMIDGAIHMPLGQVPQRLDEIPRDEEVIFICRSGYRSDQACQYLSNLGFKGATNLVGGMLAWVNLP</sequence>
<protein>
    <submittedName>
        <fullName evidence="2">Rhodanese-like domain-containing protein</fullName>
    </submittedName>
</protein>
<evidence type="ECO:0000259" key="1">
    <source>
        <dbReference type="PROSITE" id="PS50206"/>
    </source>
</evidence>
<evidence type="ECO:0000313" key="3">
    <source>
        <dbReference type="Proteomes" id="UP001596108"/>
    </source>
</evidence>
<dbReference type="InterPro" id="IPR036873">
    <property type="entry name" value="Rhodanese-like_dom_sf"/>
</dbReference>